<dbReference type="EMBL" id="GDHF01013706">
    <property type="protein sequence ID" value="JAI38608.1"/>
    <property type="molecule type" value="Transcribed_RNA"/>
</dbReference>
<feature type="region of interest" description="Disordered" evidence="1">
    <location>
        <begin position="82"/>
        <end position="121"/>
    </location>
</feature>
<gene>
    <name evidence="2" type="ORF">c2_g1_i2</name>
</gene>
<organism evidence="2">
    <name type="scientific">Bactrocera latifrons</name>
    <name type="common">Malaysian fruit fly</name>
    <name type="synonym">Chaetodacus latifrons</name>
    <dbReference type="NCBI Taxonomy" id="174628"/>
    <lineage>
        <taxon>Eukaryota</taxon>
        <taxon>Metazoa</taxon>
        <taxon>Ecdysozoa</taxon>
        <taxon>Arthropoda</taxon>
        <taxon>Hexapoda</taxon>
        <taxon>Insecta</taxon>
        <taxon>Pterygota</taxon>
        <taxon>Neoptera</taxon>
        <taxon>Endopterygota</taxon>
        <taxon>Diptera</taxon>
        <taxon>Brachycera</taxon>
        <taxon>Muscomorpha</taxon>
        <taxon>Tephritoidea</taxon>
        <taxon>Tephritidae</taxon>
        <taxon>Bactrocera</taxon>
        <taxon>Bactrocera</taxon>
    </lineage>
</organism>
<reference evidence="2" key="1">
    <citation type="submission" date="2015-06" db="EMBL/GenBank/DDBJ databases">
        <authorList>
            <person name="Hoefler B.C."/>
            <person name="Straight P.D."/>
        </authorList>
    </citation>
    <scope>NUCLEOTIDE SEQUENCE</scope>
</reference>
<dbReference type="OrthoDB" id="7965105at2759"/>
<proteinExistence type="predicted"/>
<evidence type="ECO:0000313" key="2">
    <source>
        <dbReference type="EMBL" id="JAI38608.1"/>
    </source>
</evidence>
<evidence type="ECO:0000256" key="1">
    <source>
        <dbReference type="SAM" id="MobiDB-lite"/>
    </source>
</evidence>
<sequence length="194" mass="22491">MCQRRILKVAYHGKRQLIRYKLGGSYNEILKTIMQHFQILCKRKSTTSLMLTNEAGKVFSKRQLKNYILLFPSPKITFHLQTNQQTTESSGRNQKQLPRSNNAINTVTTKQQKCRKRQRETDYEYDPTYPTTPVFRMNCFIGVYPGKCSPPPTKRVRFSESSNSIKIIPARSETKEVVKGALQRTSSFVGEYQN</sequence>
<accession>A0A0K8VIB3</accession>
<feature type="compositionally biased region" description="Polar residues" evidence="1">
    <location>
        <begin position="82"/>
        <end position="111"/>
    </location>
</feature>
<dbReference type="AlphaFoldDB" id="A0A0K8VIB3"/>
<protein>
    <submittedName>
        <fullName evidence="2">Uncharacterized protein</fullName>
    </submittedName>
</protein>
<name>A0A0K8VIB3_BACLA</name>